<reference evidence="2 3" key="1">
    <citation type="submission" date="2019-10" db="EMBL/GenBank/DDBJ databases">
        <title>Whole genome shotgun sequence of Acrocarpospora corrugata NBRC 13972.</title>
        <authorList>
            <person name="Ichikawa N."/>
            <person name="Kimura A."/>
            <person name="Kitahashi Y."/>
            <person name="Komaki H."/>
            <person name="Oguchi A."/>
        </authorList>
    </citation>
    <scope>NUCLEOTIDE SEQUENCE [LARGE SCALE GENOMIC DNA]</scope>
    <source>
        <strain evidence="2 3">NBRC 13972</strain>
    </source>
</reference>
<evidence type="ECO:0000313" key="3">
    <source>
        <dbReference type="Proteomes" id="UP000334990"/>
    </source>
</evidence>
<comment type="caution">
    <text evidence="2">The sequence shown here is derived from an EMBL/GenBank/DDBJ whole genome shotgun (WGS) entry which is preliminary data.</text>
</comment>
<organism evidence="2 3">
    <name type="scientific">Acrocarpospora corrugata</name>
    <dbReference type="NCBI Taxonomy" id="35763"/>
    <lineage>
        <taxon>Bacteria</taxon>
        <taxon>Bacillati</taxon>
        <taxon>Actinomycetota</taxon>
        <taxon>Actinomycetes</taxon>
        <taxon>Streptosporangiales</taxon>
        <taxon>Streptosporangiaceae</taxon>
        <taxon>Acrocarpospora</taxon>
    </lineage>
</organism>
<protein>
    <submittedName>
        <fullName evidence="2">Uncharacterized protein</fullName>
    </submittedName>
</protein>
<feature type="compositionally biased region" description="Basic and acidic residues" evidence="1">
    <location>
        <begin position="51"/>
        <end position="66"/>
    </location>
</feature>
<evidence type="ECO:0000313" key="2">
    <source>
        <dbReference type="EMBL" id="GES06023.1"/>
    </source>
</evidence>
<dbReference type="AlphaFoldDB" id="A0A5M3WFV3"/>
<evidence type="ECO:0000256" key="1">
    <source>
        <dbReference type="SAM" id="MobiDB-lite"/>
    </source>
</evidence>
<dbReference type="Proteomes" id="UP000334990">
    <property type="component" value="Unassembled WGS sequence"/>
</dbReference>
<gene>
    <name evidence="2" type="ORF">Acor_80920</name>
</gene>
<proteinExistence type="predicted"/>
<feature type="region of interest" description="Disordered" evidence="1">
    <location>
        <begin position="51"/>
        <end position="73"/>
    </location>
</feature>
<dbReference type="EMBL" id="BLAD01000124">
    <property type="protein sequence ID" value="GES06023.1"/>
    <property type="molecule type" value="Genomic_DNA"/>
</dbReference>
<keyword evidence="3" id="KW-1185">Reference proteome</keyword>
<sequence>MPVAERQQETGTGRWLLCRRSRITGRIEMAVSTRKGADAGLVSLRGIDVRTPEPKDKLDTDERICPRDGVGGP</sequence>
<name>A0A5M3WFV3_9ACTN</name>
<accession>A0A5M3WFV3</accession>